<dbReference type="Proteomes" id="UP000499080">
    <property type="component" value="Unassembled WGS sequence"/>
</dbReference>
<accession>A0A4Y2IRX6</accession>
<protein>
    <submittedName>
        <fullName evidence="1">Uncharacterized protein</fullName>
    </submittedName>
</protein>
<comment type="caution">
    <text evidence="1">The sequence shown here is derived from an EMBL/GenBank/DDBJ whole genome shotgun (WGS) entry which is preliminary data.</text>
</comment>
<sequence length="202" mass="22759">MNPFRVTQPHTSANDPFTNLKQLSTAVSDKEVLKYQFLKERPKISSLNPSSEKGTIRGSSHTESHYTNLKLKVEISKLYKAITLNVRKQTKSGTPYEAPLGKVWVFLGCYIEKSEEVYENFINFKDFYRKLAAKDYVVGSSSFTQMITLIASTETGVRVAINGHGPTPAAGGTYYHWWEVTRPPISLYPQRKREPASLSGGF</sequence>
<evidence type="ECO:0000313" key="2">
    <source>
        <dbReference type="Proteomes" id="UP000499080"/>
    </source>
</evidence>
<gene>
    <name evidence="1" type="ORF">AVEN_151509_1</name>
</gene>
<reference evidence="1 2" key="1">
    <citation type="journal article" date="2019" name="Sci. Rep.">
        <title>Orb-weaving spider Araneus ventricosus genome elucidates the spidroin gene catalogue.</title>
        <authorList>
            <person name="Kono N."/>
            <person name="Nakamura H."/>
            <person name="Ohtoshi R."/>
            <person name="Moran D.A.P."/>
            <person name="Shinohara A."/>
            <person name="Yoshida Y."/>
            <person name="Fujiwara M."/>
            <person name="Mori M."/>
            <person name="Tomita M."/>
            <person name="Arakawa K."/>
        </authorList>
    </citation>
    <scope>NUCLEOTIDE SEQUENCE [LARGE SCALE GENOMIC DNA]</scope>
</reference>
<name>A0A4Y2IRX6_ARAVE</name>
<keyword evidence="2" id="KW-1185">Reference proteome</keyword>
<proteinExistence type="predicted"/>
<dbReference type="EMBL" id="BGPR01002894">
    <property type="protein sequence ID" value="GBM80603.1"/>
    <property type="molecule type" value="Genomic_DNA"/>
</dbReference>
<dbReference type="AlphaFoldDB" id="A0A4Y2IRX6"/>
<organism evidence="1 2">
    <name type="scientific">Araneus ventricosus</name>
    <name type="common">Orbweaver spider</name>
    <name type="synonym">Epeira ventricosa</name>
    <dbReference type="NCBI Taxonomy" id="182803"/>
    <lineage>
        <taxon>Eukaryota</taxon>
        <taxon>Metazoa</taxon>
        <taxon>Ecdysozoa</taxon>
        <taxon>Arthropoda</taxon>
        <taxon>Chelicerata</taxon>
        <taxon>Arachnida</taxon>
        <taxon>Araneae</taxon>
        <taxon>Araneomorphae</taxon>
        <taxon>Entelegynae</taxon>
        <taxon>Araneoidea</taxon>
        <taxon>Araneidae</taxon>
        <taxon>Araneus</taxon>
    </lineage>
</organism>
<evidence type="ECO:0000313" key="1">
    <source>
        <dbReference type="EMBL" id="GBM80603.1"/>
    </source>
</evidence>